<evidence type="ECO:0000256" key="5">
    <source>
        <dbReference type="ARBA" id="ARBA00022676"/>
    </source>
</evidence>
<evidence type="ECO:0000256" key="2">
    <source>
        <dbReference type="ARBA" id="ARBA00004922"/>
    </source>
</evidence>
<proteinExistence type="inferred from homology"/>
<dbReference type="GO" id="GO:0016020">
    <property type="term" value="C:membrane"/>
    <property type="evidence" value="ECO:0007669"/>
    <property type="project" value="UniProtKB-SubCell"/>
</dbReference>
<comment type="subcellular location">
    <subcellularLocation>
        <location evidence="1">Membrane</location>
        <topology evidence="1">Single-pass type II membrane protein</topology>
    </subcellularLocation>
</comment>
<keyword evidence="6" id="KW-0808">Transferase</keyword>
<protein>
    <recommendedName>
        <fullName evidence="4">N-acetylgalactosaminide beta-1,3-galactosyltransferase</fullName>
        <ecNumber evidence="4">2.4.1.122</ecNumber>
    </recommendedName>
</protein>
<keyword evidence="5" id="KW-0328">Glycosyltransferase</keyword>
<evidence type="ECO:0000256" key="11">
    <source>
        <dbReference type="ARBA" id="ARBA00023136"/>
    </source>
</evidence>
<name>A0A5N5TBQ8_9CRUS</name>
<evidence type="ECO:0000256" key="6">
    <source>
        <dbReference type="ARBA" id="ARBA00022679"/>
    </source>
</evidence>
<dbReference type="InterPro" id="IPR026050">
    <property type="entry name" value="C1GALT1/C1GALT1_chp1"/>
</dbReference>
<sequence>MAPGRNIIISLSTGMFCGENKEADKLAQKVRVLCWIMTCPENHEKKAKHVKATWAKRCNKFIFMSSEHDKFLDTVVLNVDEGRDHLWEKTKEAFKYVYKNHKDDADWFMKADDDTYVIVENLRYVLSPFDSDDPIYFGCRFKKFAKQGYMSGGMNCCSDTAVSFHYVSPNKMYELEYLIYHLRPYGVSPPSPFPPPLPPDRTGISQK</sequence>
<dbReference type="OrthoDB" id="414175at2759"/>
<evidence type="ECO:0000313" key="14">
    <source>
        <dbReference type="Proteomes" id="UP000326759"/>
    </source>
</evidence>
<keyword evidence="14" id="KW-1185">Reference proteome</keyword>
<evidence type="ECO:0000256" key="10">
    <source>
        <dbReference type="ARBA" id="ARBA00022989"/>
    </source>
</evidence>
<dbReference type="EMBL" id="SEYY01003766">
    <property type="protein sequence ID" value="KAB7504093.1"/>
    <property type="molecule type" value="Genomic_DNA"/>
</dbReference>
<comment type="caution">
    <text evidence="13">The sequence shown here is derived from an EMBL/GenBank/DDBJ whole genome shotgun (WGS) entry which is preliminary data.</text>
</comment>
<keyword evidence="9" id="KW-0735">Signal-anchor</keyword>
<evidence type="ECO:0000259" key="12">
    <source>
        <dbReference type="Pfam" id="PF02434"/>
    </source>
</evidence>
<dbReference type="PANTHER" id="PTHR23033">
    <property type="entry name" value="BETA1,3-GALACTOSYLTRANSFERASE"/>
    <property type="match status" value="1"/>
</dbReference>
<gene>
    <name evidence="13" type="primary">PPIB_1</name>
    <name evidence="13" type="ORF">Anas_13242</name>
</gene>
<dbReference type="EC" id="2.4.1.122" evidence="4"/>
<dbReference type="Gene3D" id="3.90.550.50">
    <property type="match status" value="1"/>
</dbReference>
<keyword evidence="10" id="KW-1133">Transmembrane helix</keyword>
<dbReference type="GO" id="GO:0016853">
    <property type="term" value="F:isomerase activity"/>
    <property type="evidence" value="ECO:0007669"/>
    <property type="project" value="UniProtKB-KW"/>
</dbReference>
<dbReference type="Proteomes" id="UP000326759">
    <property type="component" value="Unassembled WGS sequence"/>
</dbReference>
<organism evidence="13 14">
    <name type="scientific">Armadillidium nasatum</name>
    <dbReference type="NCBI Taxonomy" id="96803"/>
    <lineage>
        <taxon>Eukaryota</taxon>
        <taxon>Metazoa</taxon>
        <taxon>Ecdysozoa</taxon>
        <taxon>Arthropoda</taxon>
        <taxon>Crustacea</taxon>
        <taxon>Multicrustacea</taxon>
        <taxon>Malacostraca</taxon>
        <taxon>Eumalacostraca</taxon>
        <taxon>Peracarida</taxon>
        <taxon>Isopoda</taxon>
        <taxon>Oniscidea</taxon>
        <taxon>Crinocheta</taxon>
        <taxon>Armadillidiidae</taxon>
        <taxon>Armadillidium</taxon>
    </lineage>
</organism>
<evidence type="ECO:0000256" key="1">
    <source>
        <dbReference type="ARBA" id="ARBA00004606"/>
    </source>
</evidence>
<reference evidence="13 14" key="1">
    <citation type="journal article" date="2019" name="PLoS Biol.">
        <title>Sex chromosomes control vertical transmission of feminizing Wolbachia symbionts in an isopod.</title>
        <authorList>
            <person name="Becking T."/>
            <person name="Chebbi M.A."/>
            <person name="Giraud I."/>
            <person name="Moumen B."/>
            <person name="Laverre T."/>
            <person name="Caubet Y."/>
            <person name="Peccoud J."/>
            <person name="Gilbert C."/>
            <person name="Cordaux R."/>
        </authorList>
    </citation>
    <scope>NUCLEOTIDE SEQUENCE [LARGE SCALE GENOMIC DNA]</scope>
    <source>
        <strain evidence="13">ANa2</strain>
        <tissue evidence="13">Whole body excluding digestive tract and cuticle</tissue>
    </source>
</reference>
<dbReference type="GO" id="GO:0000166">
    <property type="term" value="F:nucleotide binding"/>
    <property type="evidence" value="ECO:0007669"/>
    <property type="project" value="UniProtKB-KW"/>
</dbReference>
<comment type="similarity">
    <text evidence="3">Belongs to the glycosyltransferase 31 family. Beta3-Gal-T subfamily.</text>
</comment>
<feature type="domain" description="Fringe-like glycosyltransferase" evidence="12">
    <location>
        <begin position="32"/>
        <end position="166"/>
    </location>
</feature>
<evidence type="ECO:0000256" key="9">
    <source>
        <dbReference type="ARBA" id="ARBA00022968"/>
    </source>
</evidence>
<comment type="pathway">
    <text evidence="2">Protein modification; protein glycosylation.</text>
</comment>
<dbReference type="AlphaFoldDB" id="A0A5N5TBQ8"/>
<keyword evidence="8" id="KW-0547">Nucleotide-binding</keyword>
<evidence type="ECO:0000256" key="4">
    <source>
        <dbReference type="ARBA" id="ARBA00012557"/>
    </source>
</evidence>
<dbReference type="GO" id="GO:0016263">
    <property type="term" value="F:glycoprotein-N-acetylgalactosamine 3-beta-galactosyltransferase activity"/>
    <property type="evidence" value="ECO:0007669"/>
    <property type="project" value="UniProtKB-EC"/>
</dbReference>
<dbReference type="InterPro" id="IPR003378">
    <property type="entry name" value="Fringe-like_glycosylTrfase"/>
</dbReference>
<dbReference type="Pfam" id="PF02434">
    <property type="entry name" value="Fringe"/>
    <property type="match status" value="1"/>
</dbReference>
<accession>A0A5N5TBQ8</accession>
<evidence type="ECO:0000256" key="7">
    <source>
        <dbReference type="ARBA" id="ARBA00022692"/>
    </source>
</evidence>
<evidence type="ECO:0000256" key="3">
    <source>
        <dbReference type="ARBA" id="ARBA00006462"/>
    </source>
</evidence>
<keyword evidence="13" id="KW-0413">Isomerase</keyword>
<evidence type="ECO:0000256" key="8">
    <source>
        <dbReference type="ARBA" id="ARBA00022741"/>
    </source>
</evidence>
<feature type="non-terminal residue" evidence="13">
    <location>
        <position position="207"/>
    </location>
</feature>
<evidence type="ECO:0000313" key="13">
    <source>
        <dbReference type="EMBL" id="KAB7504093.1"/>
    </source>
</evidence>
<dbReference type="UniPathway" id="UPA00378"/>
<dbReference type="PANTHER" id="PTHR23033:SF14">
    <property type="entry name" value="GLYCOPROTEIN-N-ACETYLGALACTOSAMINE 3-BETA-GALACTOSYLTRANSFERASE 1-RELATED"/>
    <property type="match status" value="1"/>
</dbReference>
<keyword evidence="11" id="KW-0472">Membrane</keyword>
<keyword evidence="7" id="KW-0812">Transmembrane</keyword>